<evidence type="ECO:0000313" key="18">
    <source>
        <dbReference type="Ensembl" id="ENSPTIP00000010531.1"/>
    </source>
</evidence>
<evidence type="ECO:0000256" key="7">
    <source>
        <dbReference type="ARBA" id="ARBA00022989"/>
    </source>
</evidence>
<feature type="repeat" description="Solcar" evidence="16">
    <location>
        <begin position="52"/>
        <end position="136"/>
    </location>
</feature>
<organism evidence="18 19">
    <name type="scientific">Panthera tigris altaica</name>
    <name type="common">Siberian tiger</name>
    <dbReference type="NCBI Taxonomy" id="74533"/>
    <lineage>
        <taxon>Eukaryota</taxon>
        <taxon>Metazoa</taxon>
        <taxon>Chordata</taxon>
        <taxon>Craniata</taxon>
        <taxon>Vertebrata</taxon>
        <taxon>Euteleostomi</taxon>
        <taxon>Mammalia</taxon>
        <taxon>Eutheria</taxon>
        <taxon>Laurasiatheria</taxon>
        <taxon>Carnivora</taxon>
        <taxon>Feliformia</taxon>
        <taxon>Felidae</taxon>
        <taxon>Pantherinae</taxon>
        <taxon>Panthera</taxon>
    </lineage>
</organism>
<name>A0A8C9JNT4_PANTA</name>
<evidence type="ECO:0000256" key="2">
    <source>
        <dbReference type="ARBA" id="ARBA00006375"/>
    </source>
</evidence>
<evidence type="ECO:0000256" key="8">
    <source>
        <dbReference type="ARBA" id="ARBA00023128"/>
    </source>
</evidence>
<evidence type="ECO:0000256" key="13">
    <source>
        <dbReference type="ARBA" id="ARBA00035382"/>
    </source>
</evidence>
<evidence type="ECO:0000256" key="9">
    <source>
        <dbReference type="ARBA" id="ARBA00023136"/>
    </source>
</evidence>
<dbReference type="GO" id="GO:0005315">
    <property type="term" value="F:phosphate transmembrane transporter activity"/>
    <property type="evidence" value="ECO:0007669"/>
    <property type="project" value="InterPro"/>
</dbReference>
<keyword evidence="4 16" id="KW-0812">Transmembrane</keyword>
<keyword evidence="3 17" id="KW-0813">Transport</keyword>
<comment type="subunit">
    <text evidence="10">Interacts with PPIF; the interaction is impaired by CsA.</text>
</comment>
<dbReference type="SUPFAM" id="SSF103506">
    <property type="entry name" value="Mitochondrial carrier"/>
    <property type="match status" value="1"/>
</dbReference>
<comment type="subcellular location">
    <subcellularLocation>
        <location evidence="1">Mitochondrion inner membrane</location>
        <topology evidence="1">Multi-pass membrane protein</topology>
    </subcellularLocation>
</comment>
<keyword evidence="8" id="KW-0496">Mitochondrion</keyword>
<dbReference type="FunFam" id="1.50.40.10:FF:000110">
    <property type="entry name" value="Solute carrier family 25 member 3"/>
    <property type="match status" value="1"/>
</dbReference>
<dbReference type="InterPro" id="IPR018108">
    <property type="entry name" value="MCP_transmembrane"/>
</dbReference>
<comment type="catalytic activity">
    <reaction evidence="15">
        <text>phosphate(in) + H(+)(in) = phosphate(out) + H(+)(out)</text>
        <dbReference type="Rhea" id="RHEA:29939"/>
        <dbReference type="ChEBI" id="CHEBI:15378"/>
        <dbReference type="ChEBI" id="CHEBI:43474"/>
    </reaction>
    <physiologicalReaction direction="right-to-left" evidence="15">
        <dbReference type="Rhea" id="RHEA:29941"/>
    </physiologicalReaction>
</comment>
<comment type="similarity">
    <text evidence="2 17">Belongs to the mitochondrial carrier (TC 2.A.29) family.</text>
</comment>
<evidence type="ECO:0000256" key="1">
    <source>
        <dbReference type="ARBA" id="ARBA00004448"/>
    </source>
</evidence>
<keyword evidence="5" id="KW-0677">Repeat</keyword>
<evidence type="ECO:0000256" key="3">
    <source>
        <dbReference type="ARBA" id="ARBA00022448"/>
    </source>
</evidence>
<keyword evidence="6" id="KW-0999">Mitochondrion inner membrane</keyword>
<keyword evidence="19" id="KW-1185">Reference proteome</keyword>
<dbReference type="PROSITE" id="PS50920">
    <property type="entry name" value="SOLCAR"/>
    <property type="match status" value="2"/>
</dbReference>
<evidence type="ECO:0000256" key="15">
    <source>
        <dbReference type="ARBA" id="ARBA00049011"/>
    </source>
</evidence>
<keyword evidence="7" id="KW-1133">Transmembrane helix</keyword>
<evidence type="ECO:0000256" key="10">
    <source>
        <dbReference type="ARBA" id="ARBA00024212"/>
    </source>
</evidence>
<dbReference type="GO" id="GO:1990547">
    <property type="term" value="P:mitochondrial phosphate ion transmembrane transport"/>
    <property type="evidence" value="ECO:0007669"/>
    <property type="project" value="InterPro"/>
</dbReference>
<dbReference type="GeneTree" id="ENSGT00390000008708"/>
<dbReference type="Pfam" id="PF00153">
    <property type="entry name" value="Mito_carr"/>
    <property type="match status" value="2"/>
</dbReference>
<evidence type="ECO:0000313" key="19">
    <source>
        <dbReference type="Proteomes" id="UP000675900"/>
    </source>
</evidence>
<evidence type="ECO:0000256" key="12">
    <source>
        <dbReference type="ARBA" id="ARBA00031327"/>
    </source>
</evidence>
<evidence type="ECO:0000256" key="14">
    <source>
        <dbReference type="ARBA" id="ARBA00045773"/>
    </source>
</evidence>
<reference evidence="18" key="1">
    <citation type="submission" date="2025-08" db="UniProtKB">
        <authorList>
            <consortium name="Ensembl"/>
        </authorList>
    </citation>
    <scope>IDENTIFICATION</scope>
</reference>
<proteinExistence type="inferred from homology"/>
<dbReference type="Proteomes" id="UP000675900">
    <property type="component" value="Unassembled WGS sequence"/>
</dbReference>
<evidence type="ECO:0000256" key="6">
    <source>
        <dbReference type="ARBA" id="ARBA00022792"/>
    </source>
</evidence>
<comment type="function">
    <text evidence="14">Inorganic ion transporter that transports phosphate or copper ions across the mitochondrial inner membrane into the matrix compartment. Mediates proton-coupled symport of phosphate ions necessary for mitochondrial oxidative phosphorylation of ADP to ATP. Transports copper ions probably in the form of anionic copper(I) complexes to maintain mitochondrial matrix copper pool and to supply copper for cytochrome C oxidase complex assembly. May also play a role in regulation of the mitochondrial permeability transition pore (mPTP).</text>
</comment>
<feature type="repeat" description="Solcar" evidence="16">
    <location>
        <begin position="149"/>
        <end position="233"/>
    </location>
</feature>
<protein>
    <recommendedName>
        <fullName evidence="11">Solute carrier family 25 member 3</fullName>
    </recommendedName>
    <alternativeName>
        <fullName evidence="13">Phosphate carrier protein, mitochondrial</fullName>
    </alternativeName>
    <alternativeName>
        <fullName evidence="12">Phosphate transport protein</fullName>
    </alternativeName>
</protein>
<keyword evidence="9 16" id="KW-0472">Membrane</keyword>
<dbReference type="Ensembl" id="ENSPTIT00000014492.1">
    <property type="protein sequence ID" value="ENSPTIP00000010531.1"/>
    <property type="gene ID" value="ENSPTIG00000011200.1"/>
</dbReference>
<dbReference type="PANTHER" id="PTHR45671:SF2">
    <property type="entry name" value="SOLUTE CARRIER FAMILY 25 MEMBER 3"/>
    <property type="match status" value="1"/>
</dbReference>
<dbReference type="GO" id="GO:0005743">
    <property type="term" value="C:mitochondrial inner membrane"/>
    <property type="evidence" value="ECO:0007669"/>
    <property type="project" value="UniProtKB-SubCell"/>
</dbReference>
<dbReference type="InterPro" id="IPR044677">
    <property type="entry name" value="SLC25A3/Pic2/Mir1-like"/>
</dbReference>
<evidence type="ECO:0000256" key="5">
    <source>
        <dbReference type="ARBA" id="ARBA00022737"/>
    </source>
</evidence>
<dbReference type="PANTHER" id="PTHR45671">
    <property type="entry name" value="SOLUTE CARRIER FAMILY 25 (MITOCHONDRIAL CARRIER PHOSPHATE CARRIER), MEMBER 3, LIKE-RELATED-RELATED"/>
    <property type="match status" value="1"/>
</dbReference>
<evidence type="ECO:0000256" key="17">
    <source>
        <dbReference type="RuleBase" id="RU000488"/>
    </source>
</evidence>
<evidence type="ECO:0000256" key="4">
    <source>
        <dbReference type="ARBA" id="ARBA00022692"/>
    </source>
</evidence>
<reference evidence="18" key="2">
    <citation type="submission" date="2025-09" db="UniProtKB">
        <authorList>
            <consortium name="Ensembl"/>
        </authorList>
    </citation>
    <scope>IDENTIFICATION</scope>
</reference>
<dbReference type="InterPro" id="IPR023395">
    <property type="entry name" value="MCP_dom_sf"/>
</dbReference>
<evidence type="ECO:0000256" key="16">
    <source>
        <dbReference type="PROSITE-ProRule" id="PRU00282"/>
    </source>
</evidence>
<dbReference type="Gene3D" id="1.50.40.10">
    <property type="entry name" value="Mitochondrial carrier domain"/>
    <property type="match status" value="1"/>
</dbReference>
<evidence type="ECO:0000256" key="11">
    <source>
        <dbReference type="ARBA" id="ARBA00024242"/>
    </source>
</evidence>
<gene>
    <name evidence="18" type="primary">SLC25A3</name>
</gene>
<dbReference type="AlphaFoldDB" id="A0A8C9JNT4"/>
<sequence>MFSSVAHLARANPFNAPHLQLVHDGLAGPRSSPAGPPGAPRRQYSCEYGSMKFYALCGFGGVLSCGLTHTAVVPLDLVKCRMQVDPQKYKGIFNGFSVTLKEDGVRGLAKGWAPTFIGYSMQGLCKFGFYEVFKVLYSNMLGEENAYLWRTSLYLAASASAEFFADIALAPMEAAKVRIQTQPGYANTLRDAAPKMYKEEGLKAFYKGVAPLWMRQIPYTMMKFACFERTVEALYKFVVPKPRSECSKPEQLVVTFVAGYIGVWKGLFARIIMIGTLTALQWFIYDSVKVYFRLPRPPPPEMPESLKKKLGLTQ</sequence>
<accession>A0A8C9JNT4</accession>